<evidence type="ECO:0000313" key="3">
    <source>
        <dbReference type="Proteomes" id="UP000031167"/>
    </source>
</evidence>
<sequence>MKKFLSALMIAASAMTFAQQTEQNKKCDLPKDYQEPKPDKKIQSWIKRFGAVTIEDLRKHIALDNDCEEKDVIFLRIVEQKVNGLYSVCVKGREMKYKRLGNAFMRNEEKTIFDPSVN</sequence>
<dbReference type="RefSeq" id="WP_039371411.1">
    <property type="nucleotide sequence ID" value="NZ_JWTA01000015.1"/>
</dbReference>
<protein>
    <recommendedName>
        <fullName evidence="4">Lipoprotein</fullName>
    </recommendedName>
</protein>
<accession>A0A0B4D4X2</accession>
<feature type="chain" id="PRO_5002102466" description="Lipoprotein" evidence="1">
    <location>
        <begin position="19"/>
        <end position="118"/>
    </location>
</feature>
<keyword evidence="1" id="KW-0732">Signal</keyword>
<feature type="signal peptide" evidence="1">
    <location>
        <begin position="1"/>
        <end position="18"/>
    </location>
</feature>
<dbReference type="Proteomes" id="UP000031167">
    <property type="component" value="Unassembled WGS sequence"/>
</dbReference>
<evidence type="ECO:0008006" key="4">
    <source>
        <dbReference type="Google" id="ProtNLM"/>
    </source>
</evidence>
<comment type="caution">
    <text evidence="2">The sequence shown here is derived from an EMBL/GenBank/DDBJ whole genome shotgun (WGS) entry which is preliminary data.</text>
</comment>
<proteinExistence type="predicted"/>
<dbReference type="OrthoDB" id="1444001at2"/>
<dbReference type="EMBL" id="JWTA01000015">
    <property type="protein sequence ID" value="KIC61726.1"/>
    <property type="molecule type" value="Genomic_DNA"/>
</dbReference>
<gene>
    <name evidence="2" type="ORF">RM51_15115</name>
</gene>
<reference evidence="2 3" key="1">
    <citation type="submission" date="2014-12" db="EMBL/GenBank/DDBJ databases">
        <title>Genome sequencing of Chryseobacterium taiwanense TPW19.</title>
        <authorList>
            <person name="Tan P.W."/>
            <person name="Chan K.-G."/>
        </authorList>
    </citation>
    <scope>NUCLEOTIDE SEQUENCE [LARGE SCALE GENOMIC DNA]</scope>
    <source>
        <strain evidence="2 3">TPW19</strain>
    </source>
</reference>
<evidence type="ECO:0000256" key="1">
    <source>
        <dbReference type="SAM" id="SignalP"/>
    </source>
</evidence>
<evidence type="ECO:0000313" key="2">
    <source>
        <dbReference type="EMBL" id="KIC61726.1"/>
    </source>
</evidence>
<dbReference type="STRING" id="363331.RM51_15115"/>
<name>A0A0B4D4X2_9FLAO</name>
<organism evidence="2 3">
    <name type="scientific">Chryseobacterium taiwanense</name>
    <dbReference type="NCBI Taxonomy" id="363331"/>
    <lineage>
        <taxon>Bacteria</taxon>
        <taxon>Pseudomonadati</taxon>
        <taxon>Bacteroidota</taxon>
        <taxon>Flavobacteriia</taxon>
        <taxon>Flavobacteriales</taxon>
        <taxon>Weeksellaceae</taxon>
        <taxon>Chryseobacterium group</taxon>
        <taxon>Chryseobacterium</taxon>
    </lineage>
</organism>
<keyword evidence="3" id="KW-1185">Reference proteome</keyword>
<dbReference type="AlphaFoldDB" id="A0A0B4D4X2"/>